<name>A0A9P6W292_RHOMI</name>
<feature type="repeat" description="WD" evidence="5">
    <location>
        <begin position="25"/>
        <end position="60"/>
    </location>
</feature>
<dbReference type="Proteomes" id="UP000777482">
    <property type="component" value="Unassembled WGS sequence"/>
</dbReference>
<comment type="caution">
    <text evidence="7">The sequence shown here is derived from an EMBL/GenBank/DDBJ whole genome shotgun (WGS) entry which is preliminary data.</text>
</comment>
<comment type="similarity">
    <text evidence="3">Belongs to the WD repeat ASA1 family.</text>
</comment>
<reference evidence="7 8" key="1">
    <citation type="submission" date="2020-11" db="EMBL/GenBank/DDBJ databases">
        <title>Kefir isolates.</title>
        <authorList>
            <person name="Marcisauskas S."/>
            <person name="Kim Y."/>
            <person name="Blasche S."/>
        </authorList>
    </citation>
    <scope>NUCLEOTIDE SEQUENCE [LARGE SCALE GENOMIC DNA]</scope>
    <source>
        <strain evidence="7 8">KR</strain>
    </source>
</reference>
<dbReference type="InterPro" id="IPR036322">
    <property type="entry name" value="WD40_repeat_dom_sf"/>
</dbReference>
<keyword evidence="8" id="KW-1185">Reference proteome</keyword>
<organism evidence="7 8">
    <name type="scientific">Rhodotorula mucilaginosa</name>
    <name type="common">Yeast</name>
    <name type="synonym">Rhodotorula rubra</name>
    <dbReference type="NCBI Taxonomy" id="5537"/>
    <lineage>
        <taxon>Eukaryota</taxon>
        <taxon>Fungi</taxon>
        <taxon>Dikarya</taxon>
        <taxon>Basidiomycota</taxon>
        <taxon>Pucciniomycotina</taxon>
        <taxon>Microbotryomycetes</taxon>
        <taxon>Sporidiobolales</taxon>
        <taxon>Sporidiobolaceae</taxon>
        <taxon>Rhodotorula</taxon>
    </lineage>
</organism>
<proteinExistence type="inferred from homology"/>
<gene>
    <name evidence="7" type="primary">ASA1</name>
    <name evidence="7" type="ORF">C6P46_004612</name>
</gene>
<evidence type="ECO:0000256" key="4">
    <source>
        <dbReference type="ARBA" id="ARBA00040563"/>
    </source>
</evidence>
<evidence type="ECO:0000256" key="6">
    <source>
        <dbReference type="SAM" id="MobiDB-lite"/>
    </source>
</evidence>
<keyword evidence="2" id="KW-0677">Repeat</keyword>
<dbReference type="Gene3D" id="2.130.10.10">
    <property type="entry name" value="YVTN repeat-like/Quinoprotein amine dehydrogenase"/>
    <property type="match status" value="2"/>
</dbReference>
<dbReference type="AlphaFoldDB" id="A0A9P6W292"/>
<dbReference type="PROSITE" id="PS50294">
    <property type="entry name" value="WD_REPEATS_REGION"/>
    <property type="match status" value="1"/>
</dbReference>
<evidence type="ECO:0000313" key="8">
    <source>
        <dbReference type="Proteomes" id="UP000777482"/>
    </source>
</evidence>
<dbReference type="PROSITE" id="PS50082">
    <property type="entry name" value="WD_REPEATS_2"/>
    <property type="match status" value="1"/>
</dbReference>
<evidence type="ECO:0000256" key="5">
    <source>
        <dbReference type="PROSITE-ProRule" id="PRU00221"/>
    </source>
</evidence>
<evidence type="ECO:0000256" key="3">
    <source>
        <dbReference type="ARBA" id="ARBA00037931"/>
    </source>
</evidence>
<accession>A0A9P6W292</accession>
<dbReference type="PANTHER" id="PTHR19854">
    <property type="entry name" value="TRANSDUCIN BETA-LIKE 3"/>
    <property type="match status" value="1"/>
</dbReference>
<feature type="region of interest" description="Disordered" evidence="6">
    <location>
        <begin position="434"/>
        <end position="472"/>
    </location>
</feature>
<sequence>MPAPVASRSLSADTTAHPLAPAYILRAHAAPVSCLLFSQDGRFLYSGGTDGYVAMWRLRTFRPRYLWKAHEGGILGLAEFDGGVLTQGRDNLVHLYRFPLSGKGAEATAGTSIDIGAATAVPSPSHPSPGFGEPGWTLDVNAMNFCRMSVLPLRPTKCVVVDRKGKGRADPDCDLEEAEQDTHTGGGALIAVPSLTKDDYVDVFHYPSKARIHRSISKDAFIGHKTGSVMAVHLFYPPRAGSSPTNPTSATANTASTDSAAAPDLHILIGYESGHLALFRFHPNPSFELVTTADSQTYHRPRSGKMVEENEGWELVWAEKGHRDAVMSLAVDSKARFAYTVAADHFLCKYRISDLSTEEATLPRIHVESTPSPGKSGVAVRGDGKLLATAGWDGELRLYSAKTLAPLAVLSLHRLSLQAIAFAPVPPSRIHPTTAAAAHGVSSDPGTGSDTDDDEDGGGGASTSNRRRLWLATGGQETKISLWEPYPARPL</sequence>
<dbReference type="OrthoDB" id="7668193at2759"/>
<protein>
    <recommendedName>
        <fullName evidence="4">ASTRA-associated protein 1</fullName>
    </recommendedName>
</protein>
<evidence type="ECO:0000256" key="1">
    <source>
        <dbReference type="ARBA" id="ARBA00022574"/>
    </source>
</evidence>
<dbReference type="PANTHER" id="PTHR19854:SF1">
    <property type="entry name" value="GUANINE NUCLEOTIDE-BINDING PROTEIN SUBUNIT BETA-LIKE PROTEIN 1"/>
    <property type="match status" value="1"/>
</dbReference>
<dbReference type="Pfam" id="PF00400">
    <property type="entry name" value="WD40"/>
    <property type="match status" value="2"/>
</dbReference>
<dbReference type="SUPFAM" id="SSF50978">
    <property type="entry name" value="WD40 repeat-like"/>
    <property type="match status" value="1"/>
</dbReference>
<dbReference type="EMBL" id="PUHQ01000044">
    <property type="protein sequence ID" value="KAG0660430.1"/>
    <property type="molecule type" value="Genomic_DNA"/>
</dbReference>
<keyword evidence="1 5" id="KW-0853">WD repeat</keyword>
<evidence type="ECO:0000256" key="2">
    <source>
        <dbReference type="ARBA" id="ARBA00022737"/>
    </source>
</evidence>
<dbReference type="SMART" id="SM00320">
    <property type="entry name" value="WD40"/>
    <property type="match status" value="5"/>
</dbReference>
<evidence type="ECO:0000313" key="7">
    <source>
        <dbReference type="EMBL" id="KAG0660430.1"/>
    </source>
</evidence>
<dbReference type="InterPro" id="IPR001680">
    <property type="entry name" value="WD40_rpt"/>
</dbReference>
<dbReference type="InterPro" id="IPR015943">
    <property type="entry name" value="WD40/YVTN_repeat-like_dom_sf"/>
</dbReference>